<feature type="domain" description="Secretion system C-terminal sorting" evidence="2">
    <location>
        <begin position="321"/>
        <end position="390"/>
    </location>
</feature>
<accession>A0A6I4IVS7</accession>
<protein>
    <submittedName>
        <fullName evidence="3">T9SS type A sorting domain-containing protein</fullName>
    </submittedName>
</protein>
<dbReference type="InterPro" id="IPR017868">
    <property type="entry name" value="Filamin/ABP280_repeat-like"/>
</dbReference>
<dbReference type="InterPro" id="IPR026444">
    <property type="entry name" value="Secre_tail"/>
</dbReference>
<evidence type="ECO:0000313" key="3">
    <source>
        <dbReference type="EMBL" id="MVO11079.1"/>
    </source>
</evidence>
<evidence type="ECO:0000256" key="1">
    <source>
        <dbReference type="ARBA" id="ARBA00022729"/>
    </source>
</evidence>
<dbReference type="OrthoDB" id="9805017at2"/>
<reference evidence="4" key="1">
    <citation type="submission" date="2019-05" db="EMBL/GenBank/DDBJ databases">
        <title>Flavobacterium profundi sp. nov., isolated from a deep-sea seamount.</title>
        <authorList>
            <person name="Zhang D.-C."/>
        </authorList>
    </citation>
    <scope>NUCLEOTIDE SEQUENCE [LARGE SCALE GENOMIC DNA]</scope>
    <source>
        <strain evidence="4">TP390</strain>
    </source>
</reference>
<dbReference type="RefSeq" id="WP_140999507.1">
    <property type="nucleotide sequence ID" value="NZ_VDCZ01000020.1"/>
</dbReference>
<dbReference type="EMBL" id="WQLW01000020">
    <property type="protein sequence ID" value="MVO11079.1"/>
    <property type="molecule type" value="Genomic_DNA"/>
</dbReference>
<dbReference type="Proteomes" id="UP000431264">
    <property type="component" value="Unassembled WGS sequence"/>
</dbReference>
<proteinExistence type="predicted"/>
<dbReference type="Gene3D" id="2.60.40.740">
    <property type="match status" value="3"/>
</dbReference>
<dbReference type="InterPro" id="IPR025667">
    <property type="entry name" value="SprB_repeat"/>
</dbReference>
<comment type="caution">
    <text evidence="3">The sequence shown here is derived from an EMBL/GenBank/DDBJ whole genome shotgun (WGS) entry which is preliminary data.</text>
</comment>
<dbReference type="Pfam" id="PF13573">
    <property type="entry name" value="SprB"/>
    <property type="match status" value="3"/>
</dbReference>
<feature type="non-terminal residue" evidence="3">
    <location>
        <position position="1"/>
    </location>
</feature>
<dbReference type="NCBIfam" id="TIGR04183">
    <property type="entry name" value="Por_Secre_tail"/>
    <property type="match status" value="1"/>
</dbReference>
<name>A0A6I4IVS7_9FLAO</name>
<evidence type="ECO:0000313" key="4">
    <source>
        <dbReference type="Proteomes" id="UP000431264"/>
    </source>
</evidence>
<gene>
    <name evidence="3" type="ORF">GOQ30_18060</name>
</gene>
<organism evidence="3 4">
    <name type="scientific">Flavobacterium profundi</name>
    <dbReference type="NCBI Taxonomy" id="1774945"/>
    <lineage>
        <taxon>Bacteria</taxon>
        <taxon>Pseudomonadati</taxon>
        <taxon>Bacteroidota</taxon>
        <taxon>Flavobacteriia</taxon>
        <taxon>Flavobacteriales</taxon>
        <taxon>Flavobacteriaceae</taxon>
        <taxon>Flavobacterium</taxon>
    </lineage>
</organism>
<evidence type="ECO:0000259" key="2">
    <source>
        <dbReference type="Pfam" id="PF18962"/>
    </source>
</evidence>
<keyword evidence="1" id="KW-0732">Signal</keyword>
<keyword evidence="4" id="KW-1185">Reference proteome</keyword>
<dbReference type="PROSITE" id="PS50194">
    <property type="entry name" value="FILAMIN_REPEAT"/>
    <property type="match status" value="1"/>
</dbReference>
<dbReference type="Pfam" id="PF18962">
    <property type="entry name" value="Por_Secre_tail"/>
    <property type="match status" value="1"/>
</dbReference>
<sequence>SQTNVACNGGANGAAAVNTATGGAGGYTYNWTPGNPTGDGTPSVTGLTAGTWTCTVTDANGCTTSQNFTITQPSALSLTPSSQTNVACNGGANGAAAVNTATGGAGGYTYNWTPGNPIGDGTPSVTGLSAGTWTCTVTDANGCTASQNFTITQPTALALTPASQTDVSCNGGTNGAASVNVATGGAGGYTYNWTPGNPTGDGTPSVTGLSAGTWTCTVTDANACTTSVNFTITQPTAIDNTISENTTGILTANATDAGMTYQWYECPNTLLTGETNQDFTPSSLGDYKVSITFNGCNVESACYTVTTLDTKVFENKTEFTMYPNPTNGLVVIKTNTSGEFVIVNQLGQTMKTFTLNSNIENNINVENLADGIYFIKSLSSNPIKAQRLIIKK</sequence>
<dbReference type="AlphaFoldDB" id="A0A6I4IVS7"/>